<protein>
    <submittedName>
        <fullName evidence="10">G-D-glutamyl-meso-diaminopimelate peptidase</fullName>
        <ecNumber evidence="10">3.4.19.11</ecNumber>
    </submittedName>
</protein>
<keyword evidence="6" id="KW-0862">Zinc</keyword>
<organism evidence="10 11">
    <name type="scientific">Priestia iocasae</name>
    <dbReference type="NCBI Taxonomy" id="2291674"/>
    <lineage>
        <taxon>Bacteria</taxon>
        <taxon>Bacillati</taxon>
        <taxon>Bacillota</taxon>
        <taxon>Bacilli</taxon>
        <taxon>Bacillales</taxon>
        <taxon>Bacillaceae</taxon>
        <taxon>Priestia</taxon>
    </lineage>
</organism>
<evidence type="ECO:0000259" key="9">
    <source>
        <dbReference type="PROSITE" id="PS52035"/>
    </source>
</evidence>
<evidence type="ECO:0000256" key="1">
    <source>
        <dbReference type="ARBA" id="ARBA00001947"/>
    </source>
</evidence>
<reference evidence="10 11" key="1">
    <citation type="submission" date="2021-01" db="EMBL/GenBank/DDBJ databases">
        <title>Genomic Encyclopedia of Type Strains, Phase IV (KMG-IV): sequencing the most valuable type-strain genomes for metagenomic binning, comparative biology and taxonomic classification.</title>
        <authorList>
            <person name="Goeker M."/>
        </authorList>
    </citation>
    <scope>NUCLEOTIDE SEQUENCE [LARGE SCALE GENOMIC DNA]</scope>
    <source>
        <strain evidence="10 11">DSM 104297</strain>
    </source>
</reference>
<comment type="caution">
    <text evidence="10">The sequence shown here is derived from an EMBL/GenBank/DDBJ whole genome shotgun (WGS) entry which is preliminary data.</text>
</comment>
<dbReference type="RefSeq" id="WP_239583264.1">
    <property type="nucleotide sequence ID" value="NZ_JAFBFC010000001.1"/>
</dbReference>
<comment type="cofactor">
    <cofactor evidence="1">
        <name>Zn(2+)</name>
        <dbReference type="ChEBI" id="CHEBI:29105"/>
    </cofactor>
</comment>
<dbReference type="GO" id="GO:0016787">
    <property type="term" value="F:hydrolase activity"/>
    <property type="evidence" value="ECO:0007669"/>
    <property type="project" value="UniProtKB-KW"/>
</dbReference>
<keyword evidence="3" id="KW-0645">Protease</keyword>
<evidence type="ECO:0000256" key="5">
    <source>
        <dbReference type="ARBA" id="ARBA00022801"/>
    </source>
</evidence>
<proteinExistence type="inferred from homology"/>
<dbReference type="EMBL" id="JAFBFC010000001">
    <property type="protein sequence ID" value="MBM7701537.1"/>
    <property type="molecule type" value="Genomic_DNA"/>
</dbReference>
<dbReference type="InterPro" id="IPR057246">
    <property type="entry name" value="CARBOXYPEPT_ZN_1"/>
</dbReference>
<feature type="active site" description="Proton donor/acceptor" evidence="8">
    <location>
        <position position="265"/>
    </location>
</feature>
<evidence type="ECO:0000256" key="8">
    <source>
        <dbReference type="PROSITE-ProRule" id="PRU01379"/>
    </source>
</evidence>
<dbReference type="SUPFAM" id="SSF53187">
    <property type="entry name" value="Zn-dependent exopeptidases"/>
    <property type="match status" value="1"/>
</dbReference>
<accession>A0ABS2QQ08</accession>
<gene>
    <name evidence="10" type="ORF">JOC83_000363</name>
</gene>
<keyword evidence="4" id="KW-0479">Metal-binding</keyword>
<name>A0ABS2QQ08_9BACI</name>
<dbReference type="Pfam" id="PF00246">
    <property type="entry name" value="Peptidase_M14"/>
    <property type="match status" value="1"/>
</dbReference>
<evidence type="ECO:0000313" key="10">
    <source>
        <dbReference type="EMBL" id="MBM7701537.1"/>
    </source>
</evidence>
<dbReference type="CDD" id="cd06229">
    <property type="entry name" value="M14_Endopeptidase_I"/>
    <property type="match status" value="1"/>
</dbReference>
<dbReference type="PROSITE" id="PS00132">
    <property type="entry name" value="CARBOXYPEPT_ZN_1"/>
    <property type="match status" value="1"/>
</dbReference>
<keyword evidence="5 10" id="KW-0378">Hydrolase</keyword>
<keyword evidence="11" id="KW-1185">Reference proteome</keyword>
<comment type="similarity">
    <text evidence="2 8">Belongs to the peptidase M14 family.</text>
</comment>
<evidence type="ECO:0000313" key="11">
    <source>
        <dbReference type="Proteomes" id="UP000809829"/>
    </source>
</evidence>
<dbReference type="PANTHER" id="PTHR11705:SF143">
    <property type="entry name" value="SLL0236 PROTEIN"/>
    <property type="match status" value="1"/>
</dbReference>
<dbReference type="Gene3D" id="3.40.630.10">
    <property type="entry name" value="Zn peptidases"/>
    <property type="match status" value="1"/>
</dbReference>
<sequence>MVNMHIPYNYERMLSDLVNLLHRYPIASGEYIGHSVLGKPIPHIIIGHGKKKIHINASFHANEWITTNVVMKFMEDYLHAIYYGQSLKGIDARTLYQETSLSIVPMVNPDGVNLVLDGPPIIEPYYSNILKINKEREGFTGWKANIRGVDLNNQFPANWEIEKERKIPKKPAPRDYPGRCPLSEPEAITMVRLAKRWKFDRVVALHTQGEEFYWGYMENEPSEAVHIANEFERVSGYRAVRTIDSHAGYKDWFILHYKRAGFTIELGKGINPLPLSMISGIYERTFPLLLASMYV</sequence>
<dbReference type="PROSITE" id="PS52035">
    <property type="entry name" value="PEPTIDASE_M14"/>
    <property type="match status" value="1"/>
</dbReference>
<dbReference type="PANTHER" id="PTHR11705">
    <property type="entry name" value="PROTEASE FAMILY M14 CARBOXYPEPTIDASE A,B"/>
    <property type="match status" value="1"/>
</dbReference>
<feature type="domain" description="Peptidase M14" evidence="9">
    <location>
        <begin position="6"/>
        <end position="295"/>
    </location>
</feature>
<dbReference type="SMART" id="SM00631">
    <property type="entry name" value="Zn_pept"/>
    <property type="match status" value="1"/>
</dbReference>
<dbReference type="EC" id="3.4.19.11" evidence="10"/>
<keyword evidence="7" id="KW-0482">Metalloprotease</keyword>
<dbReference type="InterPro" id="IPR000834">
    <property type="entry name" value="Peptidase_M14"/>
</dbReference>
<dbReference type="InterPro" id="IPR034274">
    <property type="entry name" value="ENP1_M14_CPD"/>
</dbReference>
<dbReference type="Proteomes" id="UP000809829">
    <property type="component" value="Unassembled WGS sequence"/>
</dbReference>
<evidence type="ECO:0000256" key="3">
    <source>
        <dbReference type="ARBA" id="ARBA00022670"/>
    </source>
</evidence>
<evidence type="ECO:0000256" key="7">
    <source>
        <dbReference type="ARBA" id="ARBA00023049"/>
    </source>
</evidence>
<evidence type="ECO:0000256" key="4">
    <source>
        <dbReference type="ARBA" id="ARBA00022723"/>
    </source>
</evidence>
<evidence type="ECO:0000256" key="6">
    <source>
        <dbReference type="ARBA" id="ARBA00022833"/>
    </source>
</evidence>
<evidence type="ECO:0000256" key="2">
    <source>
        <dbReference type="ARBA" id="ARBA00005988"/>
    </source>
</evidence>